<name>A0ABV3G2P9_9NOCA</name>
<evidence type="ECO:0000313" key="2">
    <source>
        <dbReference type="EMBL" id="MEV0711959.1"/>
    </source>
</evidence>
<keyword evidence="3" id="KW-1185">Reference proteome</keyword>
<protein>
    <submittedName>
        <fullName evidence="2">Uncharacterized protein</fullName>
    </submittedName>
</protein>
<feature type="compositionally biased region" description="Basic and acidic residues" evidence="1">
    <location>
        <begin position="416"/>
        <end position="451"/>
    </location>
</feature>
<evidence type="ECO:0000256" key="1">
    <source>
        <dbReference type="SAM" id="MobiDB-lite"/>
    </source>
</evidence>
<reference evidence="2 3" key="1">
    <citation type="submission" date="2024-06" db="EMBL/GenBank/DDBJ databases">
        <title>The Natural Products Discovery Center: Release of the First 8490 Sequenced Strains for Exploring Actinobacteria Biosynthetic Diversity.</title>
        <authorList>
            <person name="Kalkreuter E."/>
            <person name="Kautsar S.A."/>
            <person name="Yang D."/>
            <person name="Bader C.D."/>
            <person name="Teijaro C.N."/>
            <person name="Fluegel L."/>
            <person name="Davis C.M."/>
            <person name="Simpson J.R."/>
            <person name="Lauterbach L."/>
            <person name="Steele A.D."/>
            <person name="Gui C."/>
            <person name="Meng S."/>
            <person name="Li G."/>
            <person name="Viehrig K."/>
            <person name="Ye F."/>
            <person name="Su P."/>
            <person name="Kiefer A.F."/>
            <person name="Nichols A."/>
            <person name="Cepeda A.J."/>
            <person name="Yan W."/>
            <person name="Fan B."/>
            <person name="Jiang Y."/>
            <person name="Adhikari A."/>
            <person name="Zheng C.-J."/>
            <person name="Schuster L."/>
            <person name="Cowan T.M."/>
            <person name="Smanski M.J."/>
            <person name="Chevrette M.G."/>
            <person name="De Carvalho L.P.S."/>
            <person name="Shen B."/>
        </authorList>
    </citation>
    <scope>NUCLEOTIDE SEQUENCE [LARGE SCALE GENOMIC DNA]</scope>
    <source>
        <strain evidence="2 3">NPDC050403</strain>
    </source>
</reference>
<feature type="compositionally biased region" description="Basic and acidic residues" evidence="1">
    <location>
        <begin position="464"/>
        <end position="473"/>
    </location>
</feature>
<sequence length="610" mass="63984">MTDDANVDDILTAGAWGLEYWKQFHPHFVKLWPGECRYTVQQLDDRYHEQQGLNLVRLNNTLKALTDAKTVGDDQITNQRNIAGRLPNVWSGNASQVAQKMIWEQIGLAEADVTKLQAAINAIGTFVNDVKSAVDTKAEFTLALLKEVWIERVAVEWKMGQNFTGQLEVKIDGKTPEDVGKMIEIREAREWLSYDQICWVYDNFPETRSLMDDSIRKTYKDGERNRLDSEDLAKASAGNYDWLVNNAEIAQTTVNRWLDNVFKKDFTGKLSKWDQMCTDVDNLITAHYTSMNNALGQLDRDSYPQPAGAPSPSSSTPSPSSGTPSSGTPTSGTPTSGTPTSGTPTTGTPTTGTPTSGTPTSGTPTSGTPSALTTMSGLASALTSTLSTAATTLAAAATSGLSTLTTTISDAFEDLTENKGTEDKDDDKKDEQKKNASSEFDLAGKHYKLEVGADGQPKLVETSADGKTHEYSVKLDSNGIPVISSEEKTDDDKSTAGTPTAGTPSAGTPSAGTPSGGTPSAGTPSGGTPSGGTPSGGTPSGGTPSTGTPSEGSPTAGAPTTGTPTTGTPNAVVPPGGTNKPVQDGEHAPKTTEQPAPARTGAELAEAGPL</sequence>
<feature type="region of interest" description="Disordered" evidence="1">
    <location>
        <begin position="414"/>
        <end position="610"/>
    </location>
</feature>
<organism evidence="2 3">
    <name type="scientific">Nocardia aurea</name>
    <dbReference type="NCBI Taxonomy" id="2144174"/>
    <lineage>
        <taxon>Bacteria</taxon>
        <taxon>Bacillati</taxon>
        <taxon>Actinomycetota</taxon>
        <taxon>Actinomycetes</taxon>
        <taxon>Mycobacteriales</taxon>
        <taxon>Nocardiaceae</taxon>
        <taxon>Nocardia</taxon>
    </lineage>
</organism>
<feature type="compositionally biased region" description="Low complexity" evidence="1">
    <location>
        <begin position="541"/>
        <end position="578"/>
    </location>
</feature>
<gene>
    <name evidence="2" type="ORF">AB0I48_30810</name>
</gene>
<feature type="compositionally biased region" description="Low complexity" evidence="1">
    <location>
        <begin position="310"/>
        <end position="373"/>
    </location>
</feature>
<proteinExistence type="predicted"/>
<feature type="compositionally biased region" description="Low complexity" evidence="1">
    <location>
        <begin position="495"/>
        <end position="523"/>
    </location>
</feature>
<dbReference type="EMBL" id="JBFAKC010000018">
    <property type="protein sequence ID" value="MEV0711959.1"/>
    <property type="molecule type" value="Genomic_DNA"/>
</dbReference>
<dbReference type="Proteomes" id="UP001551695">
    <property type="component" value="Unassembled WGS sequence"/>
</dbReference>
<feature type="region of interest" description="Disordered" evidence="1">
    <location>
        <begin position="296"/>
        <end position="373"/>
    </location>
</feature>
<comment type="caution">
    <text evidence="2">The sequence shown here is derived from an EMBL/GenBank/DDBJ whole genome shotgun (WGS) entry which is preliminary data.</text>
</comment>
<feature type="compositionally biased region" description="Gly residues" evidence="1">
    <location>
        <begin position="524"/>
        <end position="540"/>
    </location>
</feature>
<evidence type="ECO:0000313" key="3">
    <source>
        <dbReference type="Proteomes" id="UP001551695"/>
    </source>
</evidence>
<feature type="compositionally biased region" description="Basic and acidic residues" evidence="1">
    <location>
        <begin position="485"/>
        <end position="494"/>
    </location>
</feature>
<accession>A0ABV3G2P9</accession>
<dbReference type="RefSeq" id="WP_357788707.1">
    <property type="nucleotide sequence ID" value="NZ_JBFAKC010000018.1"/>
</dbReference>